<dbReference type="InterPro" id="IPR001471">
    <property type="entry name" value="AP2/ERF_dom"/>
</dbReference>
<keyword evidence="3" id="KW-0238">DNA-binding</keyword>
<evidence type="ECO:0000313" key="8">
    <source>
        <dbReference type="EMBL" id="CAL4968502.1"/>
    </source>
</evidence>
<dbReference type="SUPFAM" id="SSF54171">
    <property type="entry name" value="DNA-binding domain"/>
    <property type="match status" value="1"/>
</dbReference>
<reference evidence="9" key="1">
    <citation type="submission" date="2024-06" db="EMBL/GenBank/DDBJ databases">
        <authorList>
            <person name="Ryan C."/>
        </authorList>
    </citation>
    <scope>NUCLEOTIDE SEQUENCE [LARGE SCALE GENOMIC DNA]</scope>
</reference>
<keyword evidence="9" id="KW-1185">Reference proteome</keyword>
<dbReference type="InterPro" id="IPR016177">
    <property type="entry name" value="DNA-bd_dom_sf"/>
</dbReference>
<sequence length="322" mass="34035">MEGAHLYAAHTHAHQYHHHHRSKRPTPAATMDADVVVDDGDAASPKGGARYRGVRRRPWGRFAAEIRDPVSKERRWLGTFNTAEEAACAYDVAARAIRGNKARTNFPLVPVPVHAAVPPYWPWGAAPPPVSAGGVRPLDPFVVHSLFVGSSHHGCRMLHHAGGGGHPSPTARARPPPPAPAPTAPAAAPGAMAAPAVASSSPVAPPCVDTDVWGRVLRIEPPGAGLLQDALHGFYPSTPPPRAVDRRKELGGADARAAAAAAAKEQERHEAFGVAYPCAADDADEGGEFPMTMPQGLLEDMFRCPAFVDAPLAATRRGRRRG</sequence>
<evidence type="ECO:0000313" key="9">
    <source>
        <dbReference type="Proteomes" id="UP001497457"/>
    </source>
</evidence>
<dbReference type="SMART" id="SM00380">
    <property type="entry name" value="AP2"/>
    <property type="match status" value="1"/>
</dbReference>
<feature type="region of interest" description="Disordered" evidence="6">
    <location>
        <begin position="159"/>
        <end position="188"/>
    </location>
</feature>
<dbReference type="AlphaFoldDB" id="A0ABC8ZW25"/>
<dbReference type="GO" id="GO:0003677">
    <property type="term" value="F:DNA binding"/>
    <property type="evidence" value="ECO:0007669"/>
    <property type="project" value="UniProtKB-KW"/>
</dbReference>
<accession>A0ABC8ZW25</accession>
<dbReference type="CDD" id="cd00018">
    <property type="entry name" value="AP2"/>
    <property type="match status" value="1"/>
</dbReference>
<keyword evidence="4" id="KW-0804">Transcription</keyword>
<dbReference type="GO" id="GO:0005634">
    <property type="term" value="C:nucleus"/>
    <property type="evidence" value="ECO:0007669"/>
    <property type="project" value="UniProtKB-SubCell"/>
</dbReference>
<reference evidence="8 9" key="2">
    <citation type="submission" date="2024-10" db="EMBL/GenBank/DDBJ databases">
        <authorList>
            <person name="Ryan C."/>
        </authorList>
    </citation>
    <scope>NUCLEOTIDE SEQUENCE [LARGE SCALE GENOMIC DNA]</scope>
</reference>
<evidence type="ECO:0000256" key="2">
    <source>
        <dbReference type="ARBA" id="ARBA00023015"/>
    </source>
</evidence>
<dbReference type="PROSITE" id="PS51032">
    <property type="entry name" value="AP2_ERF"/>
    <property type="match status" value="1"/>
</dbReference>
<dbReference type="PANTHER" id="PTHR31677">
    <property type="entry name" value="AP2 DOMAIN CLASS TRANSCRIPTION FACTOR"/>
    <property type="match status" value="1"/>
</dbReference>
<dbReference type="Pfam" id="PF00847">
    <property type="entry name" value="AP2"/>
    <property type="match status" value="1"/>
</dbReference>
<evidence type="ECO:0000256" key="5">
    <source>
        <dbReference type="ARBA" id="ARBA00023242"/>
    </source>
</evidence>
<feature type="domain" description="AP2/ERF" evidence="7">
    <location>
        <begin position="50"/>
        <end position="107"/>
    </location>
</feature>
<dbReference type="Proteomes" id="UP001497457">
    <property type="component" value="Chromosome 2b"/>
</dbReference>
<dbReference type="Gene3D" id="3.30.730.10">
    <property type="entry name" value="AP2/ERF domain"/>
    <property type="match status" value="1"/>
</dbReference>
<dbReference type="PANTHER" id="PTHR31677:SF146">
    <property type="entry name" value="ETHYLENE-RESPONSIVE TRANSCRIPTION FACTOR ESR2"/>
    <property type="match status" value="1"/>
</dbReference>
<dbReference type="PRINTS" id="PR00367">
    <property type="entry name" value="ETHRSPELEMNT"/>
</dbReference>
<keyword evidence="2" id="KW-0805">Transcription regulation</keyword>
<gene>
    <name evidence="8" type="ORF">URODEC1_LOCUS49057</name>
</gene>
<comment type="subcellular location">
    <subcellularLocation>
        <location evidence="1">Nucleus</location>
    </subcellularLocation>
</comment>
<organism evidence="8 9">
    <name type="scientific">Urochloa decumbens</name>
    <dbReference type="NCBI Taxonomy" id="240449"/>
    <lineage>
        <taxon>Eukaryota</taxon>
        <taxon>Viridiplantae</taxon>
        <taxon>Streptophyta</taxon>
        <taxon>Embryophyta</taxon>
        <taxon>Tracheophyta</taxon>
        <taxon>Spermatophyta</taxon>
        <taxon>Magnoliopsida</taxon>
        <taxon>Liliopsida</taxon>
        <taxon>Poales</taxon>
        <taxon>Poaceae</taxon>
        <taxon>PACMAD clade</taxon>
        <taxon>Panicoideae</taxon>
        <taxon>Panicodae</taxon>
        <taxon>Paniceae</taxon>
        <taxon>Melinidinae</taxon>
        <taxon>Urochloa</taxon>
    </lineage>
</organism>
<proteinExistence type="predicted"/>
<dbReference type="FunFam" id="3.30.730.10:FF:000001">
    <property type="entry name" value="Ethylene-responsive transcription factor 2"/>
    <property type="match status" value="1"/>
</dbReference>
<evidence type="ECO:0000259" key="7">
    <source>
        <dbReference type="PROSITE" id="PS51032"/>
    </source>
</evidence>
<feature type="compositionally biased region" description="Pro residues" evidence="6">
    <location>
        <begin position="174"/>
        <end position="183"/>
    </location>
</feature>
<evidence type="ECO:0000256" key="4">
    <source>
        <dbReference type="ARBA" id="ARBA00023163"/>
    </source>
</evidence>
<protein>
    <recommendedName>
        <fullName evidence="7">AP2/ERF domain-containing protein</fullName>
    </recommendedName>
</protein>
<dbReference type="InterPro" id="IPR036955">
    <property type="entry name" value="AP2/ERF_dom_sf"/>
</dbReference>
<name>A0ABC8ZW25_9POAL</name>
<evidence type="ECO:0000256" key="1">
    <source>
        <dbReference type="ARBA" id="ARBA00004123"/>
    </source>
</evidence>
<evidence type="ECO:0000256" key="3">
    <source>
        <dbReference type="ARBA" id="ARBA00023125"/>
    </source>
</evidence>
<dbReference type="EMBL" id="OZ075112">
    <property type="protein sequence ID" value="CAL4968502.1"/>
    <property type="molecule type" value="Genomic_DNA"/>
</dbReference>
<keyword evidence="5" id="KW-0539">Nucleus</keyword>
<evidence type="ECO:0000256" key="6">
    <source>
        <dbReference type="SAM" id="MobiDB-lite"/>
    </source>
</evidence>